<gene>
    <name evidence="1" type="ORF">K2173_008912</name>
</gene>
<dbReference type="PANTHER" id="PTHR11439">
    <property type="entry name" value="GAG-POL-RELATED RETROTRANSPOSON"/>
    <property type="match status" value="1"/>
</dbReference>
<accession>A0AAV8S4X9</accession>
<evidence type="ECO:0008006" key="3">
    <source>
        <dbReference type="Google" id="ProtNLM"/>
    </source>
</evidence>
<proteinExistence type="predicted"/>
<dbReference type="Proteomes" id="UP001159364">
    <property type="component" value="Unassembled WGS sequence"/>
</dbReference>
<organism evidence="1 2">
    <name type="scientific">Erythroxylum novogranatense</name>
    <dbReference type="NCBI Taxonomy" id="1862640"/>
    <lineage>
        <taxon>Eukaryota</taxon>
        <taxon>Viridiplantae</taxon>
        <taxon>Streptophyta</taxon>
        <taxon>Embryophyta</taxon>
        <taxon>Tracheophyta</taxon>
        <taxon>Spermatophyta</taxon>
        <taxon>Magnoliopsida</taxon>
        <taxon>eudicotyledons</taxon>
        <taxon>Gunneridae</taxon>
        <taxon>Pentapetalae</taxon>
        <taxon>rosids</taxon>
        <taxon>fabids</taxon>
        <taxon>Malpighiales</taxon>
        <taxon>Erythroxylaceae</taxon>
        <taxon>Erythroxylum</taxon>
    </lineage>
</organism>
<dbReference type="CDD" id="cd09272">
    <property type="entry name" value="RNase_HI_RT_Ty1"/>
    <property type="match status" value="1"/>
</dbReference>
<reference evidence="1 2" key="1">
    <citation type="submission" date="2021-09" db="EMBL/GenBank/DDBJ databases">
        <title>Genomic insights and catalytic innovation underlie evolution of tropane alkaloids biosynthesis.</title>
        <authorList>
            <person name="Wang Y.-J."/>
            <person name="Tian T."/>
            <person name="Huang J.-P."/>
            <person name="Huang S.-X."/>
        </authorList>
    </citation>
    <scope>NUCLEOTIDE SEQUENCE [LARGE SCALE GENOMIC DNA]</scope>
    <source>
        <strain evidence="1">KIB-2018</strain>
        <tissue evidence="1">Leaf</tissue>
    </source>
</reference>
<protein>
    <recommendedName>
        <fullName evidence="3">Retrovirus-related Pol polyprotein from transposon RE1</fullName>
    </recommendedName>
</protein>
<dbReference type="EMBL" id="JAIWQS010000238">
    <property type="protein sequence ID" value="KAJ8747113.1"/>
    <property type="molecule type" value="Genomic_DNA"/>
</dbReference>
<dbReference type="InterPro" id="IPR043502">
    <property type="entry name" value="DNA/RNA_pol_sf"/>
</dbReference>
<keyword evidence="2" id="KW-1185">Reference proteome</keyword>
<sequence>MLDYKPVDTPIQVNHRLKIEDSGEPAEKERYQRLVGKLIYLSHTRPDIAYAVGVVSQFMHRPQREHMEAVVQIIRYLKGTIGTGIMFGRHGQLDIEAYTDADWAGNPNDRRSTSGFFTLVGGPSPLKCDNRAAISISENSVQHDRTKHVEVDRHLIKL</sequence>
<dbReference type="PANTHER" id="PTHR11439:SF467">
    <property type="entry name" value="INTEGRASE CATALYTIC DOMAIN-CONTAINING PROTEIN"/>
    <property type="match status" value="1"/>
</dbReference>
<evidence type="ECO:0000313" key="1">
    <source>
        <dbReference type="EMBL" id="KAJ8747113.1"/>
    </source>
</evidence>
<comment type="caution">
    <text evidence="1">The sequence shown here is derived from an EMBL/GenBank/DDBJ whole genome shotgun (WGS) entry which is preliminary data.</text>
</comment>
<dbReference type="SUPFAM" id="SSF56672">
    <property type="entry name" value="DNA/RNA polymerases"/>
    <property type="match status" value="1"/>
</dbReference>
<dbReference type="AlphaFoldDB" id="A0AAV8S4X9"/>
<name>A0AAV8S4X9_9ROSI</name>
<evidence type="ECO:0000313" key="2">
    <source>
        <dbReference type="Proteomes" id="UP001159364"/>
    </source>
</evidence>